<dbReference type="RefSeq" id="WP_074873935.1">
    <property type="nucleotide sequence ID" value="NZ_FNTF01000002.1"/>
</dbReference>
<evidence type="ECO:0000313" key="2">
    <source>
        <dbReference type="Proteomes" id="UP000183114"/>
    </source>
</evidence>
<dbReference type="EMBL" id="FNTF01000002">
    <property type="protein sequence ID" value="SEC79215.1"/>
    <property type="molecule type" value="Genomic_DNA"/>
</dbReference>
<accession>A0A1H4VE45</accession>
<evidence type="ECO:0000313" key="1">
    <source>
        <dbReference type="EMBL" id="SEC79215.1"/>
    </source>
</evidence>
<proteinExistence type="predicted"/>
<name>A0A1H4VE45_9PSED</name>
<dbReference type="AlphaFoldDB" id="A0A1H4VE45"/>
<sequence length="158" mass="18371">MSDPINIIDYRDEFYLKLYRRWLIVSILGLNRKKEQILTIQKGAFFDFLIKNPKIAHAFLVKFNRLNQSSPIKETLYSSNIDYGASQEHRDFLQSMLILERNGFVHITKSGQDFFVSATDLEMKKTETLTESWKLNIELLKPVVGKSLNVLQKSILGD</sequence>
<gene>
    <name evidence="1" type="ORF">SAMN04490185_2102</name>
</gene>
<organism evidence="1 2">
    <name type="scientific">Pseudomonas frederiksbergensis</name>
    <dbReference type="NCBI Taxonomy" id="104087"/>
    <lineage>
        <taxon>Bacteria</taxon>
        <taxon>Pseudomonadati</taxon>
        <taxon>Pseudomonadota</taxon>
        <taxon>Gammaproteobacteria</taxon>
        <taxon>Pseudomonadales</taxon>
        <taxon>Pseudomonadaceae</taxon>
        <taxon>Pseudomonas</taxon>
    </lineage>
</organism>
<dbReference type="Proteomes" id="UP000183114">
    <property type="component" value="Unassembled WGS sequence"/>
</dbReference>
<reference evidence="1 2" key="1">
    <citation type="submission" date="2016-10" db="EMBL/GenBank/DDBJ databases">
        <authorList>
            <person name="de Groot N.N."/>
        </authorList>
    </citation>
    <scope>NUCLEOTIDE SEQUENCE [LARGE SCALE GENOMIC DNA]</scope>
    <source>
        <strain evidence="1 2">BS3655</strain>
    </source>
</reference>
<protein>
    <submittedName>
        <fullName evidence="1">Uncharacterized protein</fullName>
    </submittedName>
</protein>